<comment type="similarity">
    <text evidence="1 6">Belongs to the methyltransferase superfamily. RsmH family.</text>
</comment>
<evidence type="ECO:0000256" key="4">
    <source>
        <dbReference type="ARBA" id="ARBA00022679"/>
    </source>
</evidence>
<dbReference type="HAMAP" id="MF_01007">
    <property type="entry name" value="16SrRNA_methyltr_H"/>
    <property type="match status" value="1"/>
</dbReference>
<evidence type="ECO:0000256" key="2">
    <source>
        <dbReference type="ARBA" id="ARBA00022552"/>
    </source>
</evidence>
<dbReference type="InterPro" id="IPR023397">
    <property type="entry name" value="SAM-dep_MeTrfase_MraW_recog"/>
</dbReference>
<evidence type="ECO:0000256" key="7">
    <source>
        <dbReference type="SAM" id="MobiDB-lite"/>
    </source>
</evidence>
<evidence type="ECO:0000256" key="1">
    <source>
        <dbReference type="ARBA" id="ARBA00010396"/>
    </source>
</evidence>
<keyword evidence="2 6" id="KW-0698">rRNA processing</keyword>
<dbReference type="Pfam" id="PF01795">
    <property type="entry name" value="Methyltransf_5"/>
    <property type="match status" value="1"/>
</dbReference>
<dbReference type="SUPFAM" id="SSF81799">
    <property type="entry name" value="Putative methyltransferase TM0872, insert domain"/>
    <property type="match status" value="1"/>
</dbReference>
<proteinExistence type="inferred from homology"/>
<feature type="region of interest" description="Disordered" evidence="7">
    <location>
        <begin position="287"/>
        <end position="308"/>
    </location>
</feature>
<dbReference type="Gene3D" id="1.10.150.170">
    <property type="entry name" value="Putative methyltransferase TM0872, insert domain"/>
    <property type="match status" value="1"/>
</dbReference>
<dbReference type="NCBIfam" id="TIGR00006">
    <property type="entry name" value="16S rRNA (cytosine(1402)-N(4))-methyltransferase RsmH"/>
    <property type="match status" value="1"/>
</dbReference>
<feature type="compositionally biased region" description="Basic residues" evidence="7">
    <location>
        <begin position="296"/>
        <end position="308"/>
    </location>
</feature>
<dbReference type="EMBL" id="VBPB01000081">
    <property type="protein sequence ID" value="TMQ73126.1"/>
    <property type="molecule type" value="Genomic_DNA"/>
</dbReference>
<evidence type="ECO:0000313" key="9">
    <source>
        <dbReference type="Proteomes" id="UP000319771"/>
    </source>
</evidence>
<dbReference type="InterPro" id="IPR002903">
    <property type="entry name" value="RsmH"/>
</dbReference>
<evidence type="ECO:0000256" key="3">
    <source>
        <dbReference type="ARBA" id="ARBA00022603"/>
    </source>
</evidence>
<feature type="binding site" evidence="6">
    <location>
        <position position="99"/>
    </location>
    <ligand>
        <name>S-adenosyl-L-methionine</name>
        <dbReference type="ChEBI" id="CHEBI:59789"/>
    </ligand>
</feature>
<feature type="binding site" evidence="6">
    <location>
        <position position="51"/>
    </location>
    <ligand>
        <name>S-adenosyl-L-methionine</name>
        <dbReference type="ChEBI" id="CHEBI:59789"/>
    </ligand>
</feature>
<comment type="caution">
    <text evidence="8">The sequence shown here is derived from an EMBL/GenBank/DDBJ whole genome shotgun (WGS) entry which is preliminary data.</text>
</comment>
<dbReference type="GO" id="GO:0070475">
    <property type="term" value="P:rRNA base methylation"/>
    <property type="evidence" value="ECO:0007669"/>
    <property type="project" value="UniProtKB-UniRule"/>
</dbReference>
<dbReference type="PANTHER" id="PTHR11265">
    <property type="entry name" value="S-ADENOSYL-METHYLTRANSFERASE MRAW"/>
    <property type="match status" value="1"/>
</dbReference>
<feature type="binding site" evidence="6">
    <location>
        <position position="78"/>
    </location>
    <ligand>
        <name>S-adenosyl-L-methionine</name>
        <dbReference type="ChEBI" id="CHEBI:59789"/>
    </ligand>
</feature>
<gene>
    <name evidence="6 8" type="primary">rsmH</name>
    <name evidence="8" type="ORF">E6K81_05630</name>
</gene>
<dbReference type="PANTHER" id="PTHR11265:SF0">
    <property type="entry name" value="12S RRNA N4-METHYLCYTIDINE METHYLTRANSFERASE"/>
    <property type="match status" value="1"/>
</dbReference>
<feature type="binding site" evidence="6">
    <location>
        <position position="106"/>
    </location>
    <ligand>
        <name>S-adenosyl-L-methionine</name>
        <dbReference type="ChEBI" id="CHEBI:59789"/>
    </ligand>
</feature>
<keyword evidence="6" id="KW-0963">Cytoplasm</keyword>
<evidence type="ECO:0000313" key="8">
    <source>
        <dbReference type="EMBL" id="TMQ73126.1"/>
    </source>
</evidence>
<sequence>MSARHEPVLVAEVLRVLRNGPGLYLDATLGDGGHAEALLDAEPGARLLGTDRDPEAIARAGERLQRFGGRVTLAQATFRELGAVHARLGTTPFTGALFDLGLSSRQIDAPERGMSFMREGPLDLRMDVGAGRPASERLATVSEAELAEALREHGDLPQGRRLARAILLAAGRGELPTTRSLAELTDRVLGGRPHPRRTARVFQALRIWINDEAAELEAVLAWLPGAMRPGGVVVTLAYHSGEDRRIKQALRGRPEPATRRKVRLLQARPAEGPWQELNRKVVTPSLEERAANPRARSARLRAFRRNSA</sequence>
<dbReference type="Proteomes" id="UP000319771">
    <property type="component" value="Unassembled WGS sequence"/>
</dbReference>
<keyword evidence="4 6" id="KW-0808">Transferase</keyword>
<dbReference type="Gene3D" id="3.40.50.150">
    <property type="entry name" value="Vaccinia Virus protein VP39"/>
    <property type="match status" value="1"/>
</dbReference>
<dbReference type="AlphaFoldDB" id="A0A538UB55"/>
<protein>
    <recommendedName>
        <fullName evidence="6">Ribosomal RNA small subunit methyltransferase H</fullName>
        <ecNumber evidence="6">2.1.1.199</ecNumber>
    </recommendedName>
    <alternativeName>
        <fullName evidence="6">16S rRNA m(4)C1402 methyltransferase</fullName>
    </alternativeName>
    <alternativeName>
        <fullName evidence="6">rRNA (cytosine-N(4)-)-methyltransferase RsmH</fullName>
    </alternativeName>
</protein>
<organism evidence="8 9">
    <name type="scientific">Eiseniibacteriota bacterium</name>
    <dbReference type="NCBI Taxonomy" id="2212470"/>
    <lineage>
        <taxon>Bacteria</taxon>
        <taxon>Candidatus Eiseniibacteriota</taxon>
    </lineage>
</organism>
<evidence type="ECO:0000256" key="5">
    <source>
        <dbReference type="ARBA" id="ARBA00022691"/>
    </source>
</evidence>
<evidence type="ECO:0000256" key="6">
    <source>
        <dbReference type="HAMAP-Rule" id="MF_01007"/>
    </source>
</evidence>
<dbReference type="PIRSF" id="PIRSF004486">
    <property type="entry name" value="MraW"/>
    <property type="match status" value="1"/>
</dbReference>
<dbReference type="EC" id="2.1.1.199" evidence="6"/>
<comment type="function">
    <text evidence="6">Specifically methylates the N4 position of cytidine in position 1402 (C1402) of 16S rRNA.</text>
</comment>
<keyword evidence="5 6" id="KW-0949">S-adenosyl-L-methionine</keyword>
<dbReference type="GO" id="GO:0071424">
    <property type="term" value="F:rRNA (cytosine-N4-)-methyltransferase activity"/>
    <property type="evidence" value="ECO:0007669"/>
    <property type="project" value="UniProtKB-UniRule"/>
</dbReference>
<reference evidence="8 9" key="1">
    <citation type="journal article" date="2019" name="Nat. Microbiol.">
        <title>Mediterranean grassland soil C-N compound turnover is dependent on rainfall and depth, and is mediated by genomically divergent microorganisms.</title>
        <authorList>
            <person name="Diamond S."/>
            <person name="Andeer P.F."/>
            <person name="Li Z."/>
            <person name="Crits-Christoph A."/>
            <person name="Burstein D."/>
            <person name="Anantharaman K."/>
            <person name="Lane K.R."/>
            <person name="Thomas B.C."/>
            <person name="Pan C."/>
            <person name="Northen T.R."/>
            <person name="Banfield J.F."/>
        </authorList>
    </citation>
    <scope>NUCLEOTIDE SEQUENCE [LARGE SCALE GENOMIC DNA]</scope>
    <source>
        <strain evidence="8">WS_11</strain>
    </source>
</reference>
<name>A0A538UB55_UNCEI</name>
<accession>A0A538UB55</accession>
<comment type="catalytic activity">
    <reaction evidence="6">
        <text>cytidine(1402) in 16S rRNA + S-adenosyl-L-methionine = N(4)-methylcytidine(1402) in 16S rRNA + S-adenosyl-L-homocysteine + H(+)</text>
        <dbReference type="Rhea" id="RHEA:42928"/>
        <dbReference type="Rhea" id="RHEA-COMP:10286"/>
        <dbReference type="Rhea" id="RHEA-COMP:10287"/>
        <dbReference type="ChEBI" id="CHEBI:15378"/>
        <dbReference type="ChEBI" id="CHEBI:57856"/>
        <dbReference type="ChEBI" id="CHEBI:59789"/>
        <dbReference type="ChEBI" id="CHEBI:74506"/>
        <dbReference type="ChEBI" id="CHEBI:82748"/>
        <dbReference type="EC" id="2.1.1.199"/>
    </reaction>
</comment>
<feature type="binding site" evidence="6">
    <location>
        <begin position="32"/>
        <end position="34"/>
    </location>
    <ligand>
        <name>S-adenosyl-L-methionine</name>
        <dbReference type="ChEBI" id="CHEBI:59789"/>
    </ligand>
</feature>
<keyword evidence="3 6" id="KW-0489">Methyltransferase</keyword>
<comment type="subcellular location">
    <subcellularLocation>
        <location evidence="6">Cytoplasm</location>
    </subcellularLocation>
</comment>
<dbReference type="SUPFAM" id="SSF53335">
    <property type="entry name" value="S-adenosyl-L-methionine-dependent methyltransferases"/>
    <property type="match status" value="1"/>
</dbReference>
<dbReference type="InterPro" id="IPR029063">
    <property type="entry name" value="SAM-dependent_MTases_sf"/>
</dbReference>
<dbReference type="GO" id="GO:0005737">
    <property type="term" value="C:cytoplasm"/>
    <property type="evidence" value="ECO:0007669"/>
    <property type="project" value="UniProtKB-SubCell"/>
</dbReference>